<evidence type="ECO:0000256" key="1">
    <source>
        <dbReference type="ARBA" id="ARBA00023027"/>
    </source>
</evidence>
<protein>
    <submittedName>
        <fullName evidence="3">Alpha-galactosidase</fullName>
        <ecNumber evidence="3">3.2.1.22</ecNumber>
    </submittedName>
</protein>
<dbReference type="GO" id="GO:0005975">
    <property type="term" value="P:carbohydrate metabolic process"/>
    <property type="evidence" value="ECO:0007669"/>
    <property type="project" value="InterPro"/>
</dbReference>
<dbReference type="Proteomes" id="UP000255509">
    <property type="component" value="Unassembled WGS sequence"/>
</dbReference>
<feature type="binding site" evidence="2">
    <location>
        <position position="6"/>
    </location>
    <ligand>
        <name>substrate</name>
    </ligand>
</feature>
<evidence type="ECO:0000256" key="2">
    <source>
        <dbReference type="PIRSR" id="PIRSR601088-2"/>
    </source>
</evidence>
<dbReference type="Gene3D" id="3.90.1820.10">
    <property type="entry name" value="AglA-like glucosidase"/>
    <property type="match status" value="1"/>
</dbReference>
<dbReference type="InterPro" id="IPR053715">
    <property type="entry name" value="GH4_Enzyme_sf"/>
</dbReference>
<keyword evidence="3" id="KW-0378">Hydrolase</keyword>
<accession>A0A379WHR9</accession>
<proteinExistence type="predicted"/>
<evidence type="ECO:0000313" key="4">
    <source>
        <dbReference type="Proteomes" id="UP000255509"/>
    </source>
</evidence>
<dbReference type="EC" id="3.2.1.22" evidence="3"/>
<organism evidence="3 4">
    <name type="scientific">Salmonella enterica I</name>
    <dbReference type="NCBI Taxonomy" id="59201"/>
    <lineage>
        <taxon>Bacteria</taxon>
        <taxon>Pseudomonadati</taxon>
        <taxon>Pseudomonadota</taxon>
        <taxon>Gammaproteobacteria</taxon>
        <taxon>Enterobacterales</taxon>
        <taxon>Enterobacteriaceae</taxon>
        <taxon>Salmonella</taxon>
    </lineage>
</organism>
<dbReference type="Pfam" id="PF02056">
    <property type="entry name" value="Glyco_hydro_4"/>
    <property type="match status" value="1"/>
</dbReference>
<keyword evidence="1" id="KW-0520">NAD</keyword>
<dbReference type="InterPro" id="IPR001088">
    <property type="entry name" value="Glyco_hydro_4"/>
</dbReference>
<dbReference type="EMBL" id="UGXS01000004">
    <property type="protein sequence ID" value="SUH18326.1"/>
    <property type="molecule type" value="Genomic_DNA"/>
</dbReference>
<keyword evidence="3" id="KW-0326">Glycosidase</keyword>
<reference evidence="3 4" key="1">
    <citation type="submission" date="2018-06" db="EMBL/GenBank/DDBJ databases">
        <authorList>
            <consortium name="Pathogen Informatics"/>
            <person name="Doyle S."/>
        </authorList>
    </citation>
    <scope>NUCLEOTIDE SEQUENCE [LARGE SCALE GENOMIC DNA]</scope>
    <source>
        <strain evidence="3 4">NCTC8258</strain>
    </source>
</reference>
<gene>
    <name evidence="3" type="primary">melA_3</name>
    <name evidence="3" type="ORF">NCTC8258_06152</name>
</gene>
<evidence type="ECO:0000313" key="3">
    <source>
        <dbReference type="EMBL" id="SUH18326.1"/>
    </source>
</evidence>
<name>A0A379WHR9_SALET</name>
<dbReference type="GO" id="GO:0004557">
    <property type="term" value="F:alpha-galactosidase activity"/>
    <property type="evidence" value="ECO:0007669"/>
    <property type="project" value="UniProtKB-EC"/>
</dbReference>
<dbReference type="AlphaFoldDB" id="A0A379WHR9"/>
<sequence length="41" mass="5076">MLNYVNPMAMNTWAMYARYPHIKQVACAIRYRERRKNWRAT</sequence>